<dbReference type="Pfam" id="PF01613">
    <property type="entry name" value="Flavin_Reduct"/>
    <property type="match status" value="1"/>
</dbReference>
<dbReference type="GO" id="GO:0003700">
    <property type="term" value="F:DNA-binding transcription factor activity"/>
    <property type="evidence" value="ECO:0007669"/>
    <property type="project" value="TreeGrafter"/>
</dbReference>
<dbReference type="InterPro" id="IPR005119">
    <property type="entry name" value="LysR_subst-bd"/>
</dbReference>
<dbReference type="AlphaFoldDB" id="A0A420WJX0"/>
<dbReference type="Gene3D" id="3.40.190.10">
    <property type="entry name" value="Periplasmic binding protein-like II"/>
    <property type="match status" value="2"/>
</dbReference>
<keyword evidence="3" id="KW-0238">DNA-binding</keyword>
<dbReference type="SUPFAM" id="SSF53850">
    <property type="entry name" value="Periplasmic binding protein-like II"/>
    <property type="match status" value="1"/>
</dbReference>
<proteinExistence type="inferred from homology"/>
<dbReference type="InterPro" id="IPR012349">
    <property type="entry name" value="Split_barrel_FMN-bd"/>
</dbReference>
<comment type="caution">
    <text evidence="6">The sequence shown here is derived from an EMBL/GenBank/DDBJ whole genome shotgun (WGS) entry which is preliminary data.</text>
</comment>
<dbReference type="InParanoid" id="A0A420WJX0"/>
<comment type="similarity">
    <text evidence="1">Belongs to the LysR transcriptional regulatory family.</text>
</comment>
<keyword evidence="4" id="KW-0804">Transcription</keyword>
<dbReference type="EMBL" id="RBII01000001">
    <property type="protein sequence ID" value="RKQ71195.1"/>
    <property type="molecule type" value="Genomic_DNA"/>
</dbReference>
<dbReference type="GO" id="GO:0003677">
    <property type="term" value="F:DNA binding"/>
    <property type="evidence" value="ECO:0007669"/>
    <property type="project" value="UniProtKB-KW"/>
</dbReference>
<reference evidence="6 7" key="1">
    <citation type="submission" date="2018-10" db="EMBL/GenBank/DDBJ databases">
        <title>Genomic Encyclopedia of Type Strains, Phase IV (KMG-IV): sequencing the most valuable type-strain genomes for metagenomic binning, comparative biology and taxonomic classification.</title>
        <authorList>
            <person name="Goeker M."/>
        </authorList>
    </citation>
    <scope>NUCLEOTIDE SEQUENCE [LARGE SCALE GENOMIC DNA]</scope>
    <source>
        <strain evidence="6 7">DSM 22008</strain>
    </source>
</reference>
<evidence type="ECO:0000256" key="2">
    <source>
        <dbReference type="ARBA" id="ARBA00023015"/>
    </source>
</evidence>
<dbReference type="SMART" id="SM00903">
    <property type="entry name" value="Flavin_Reduct"/>
    <property type="match status" value="1"/>
</dbReference>
<evidence type="ECO:0000313" key="6">
    <source>
        <dbReference type="EMBL" id="RKQ71195.1"/>
    </source>
</evidence>
<dbReference type="GO" id="GO:0016646">
    <property type="term" value="F:oxidoreductase activity, acting on the CH-NH group of donors, NAD or NADP as acceptor"/>
    <property type="evidence" value="ECO:0007669"/>
    <property type="project" value="UniProtKB-ARBA"/>
</dbReference>
<keyword evidence="7" id="KW-1185">Reference proteome</keyword>
<dbReference type="Proteomes" id="UP000282211">
    <property type="component" value="Unassembled WGS sequence"/>
</dbReference>
<evidence type="ECO:0000256" key="3">
    <source>
        <dbReference type="ARBA" id="ARBA00023125"/>
    </source>
</evidence>
<sequence>MTVIDQELKNKFFEGMSFAAATVNVITSDGPAGRVGLTVSAMSSVSADTPRPTLLVCINENSAAAASLLENGVFCVNVLHNHQSYISDVFAGRYKDTVEDKFECSKWAIGKTGSPRVEDGLVGFDCEITSTVKVGTHHVIFGEVVEISVAEKGSALIYANRAYGSSQPIVVPNTDKSNDISITKPLAVGCFHTFAPFFVPELVEDLTRDGDGLSVELIEGDNKRVKDALLSGEIEIGLLYDFDLPESLETTLLSTLTPYVLLAEDHPLANNTVIRNEDLHEQPMISIAEDTSRDQLEGVLRSRGIEPKVIFRAASFEMMRGMVGHGLGFAIAMTQTGPSRSYDGKPLISRPLADPLPSHSIVLAKRRDATLSDAASQVMQKAYSSAAWA</sequence>
<dbReference type="GO" id="GO:0032993">
    <property type="term" value="C:protein-DNA complex"/>
    <property type="evidence" value="ECO:0007669"/>
    <property type="project" value="TreeGrafter"/>
</dbReference>
<dbReference type="GO" id="GO:0010181">
    <property type="term" value="F:FMN binding"/>
    <property type="evidence" value="ECO:0007669"/>
    <property type="project" value="InterPro"/>
</dbReference>
<evidence type="ECO:0000256" key="1">
    <source>
        <dbReference type="ARBA" id="ARBA00009437"/>
    </source>
</evidence>
<dbReference type="Pfam" id="PF03466">
    <property type="entry name" value="LysR_substrate"/>
    <property type="match status" value="1"/>
</dbReference>
<dbReference type="SUPFAM" id="SSF50475">
    <property type="entry name" value="FMN-binding split barrel"/>
    <property type="match status" value="1"/>
</dbReference>
<dbReference type="PANTHER" id="PTHR30346:SF0">
    <property type="entry name" value="HCA OPERON TRANSCRIPTIONAL ACTIVATOR HCAR"/>
    <property type="match status" value="1"/>
</dbReference>
<keyword evidence="2" id="KW-0805">Transcription regulation</keyword>
<organism evidence="6 7">
    <name type="scientific">Litorimonas taeanensis</name>
    <dbReference type="NCBI Taxonomy" id="568099"/>
    <lineage>
        <taxon>Bacteria</taxon>
        <taxon>Pseudomonadati</taxon>
        <taxon>Pseudomonadota</taxon>
        <taxon>Alphaproteobacteria</taxon>
        <taxon>Maricaulales</taxon>
        <taxon>Robiginitomaculaceae</taxon>
    </lineage>
</organism>
<evidence type="ECO:0000259" key="5">
    <source>
        <dbReference type="SMART" id="SM00903"/>
    </source>
</evidence>
<dbReference type="InterPro" id="IPR002563">
    <property type="entry name" value="Flavin_Rdtase-like_dom"/>
</dbReference>
<feature type="domain" description="Flavin reductase like" evidence="5">
    <location>
        <begin position="16"/>
        <end position="165"/>
    </location>
</feature>
<dbReference type="RefSeq" id="WP_170144846.1">
    <property type="nucleotide sequence ID" value="NZ_RBII01000001.1"/>
</dbReference>
<gene>
    <name evidence="6" type="ORF">DES40_0508</name>
</gene>
<protein>
    <submittedName>
        <fullName evidence="6">Flavin reductase (DIM6/NTAB) family NADH-FMN oxidoreductase RutF</fullName>
    </submittedName>
</protein>
<name>A0A420WJX0_9PROT</name>
<accession>A0A420WJX0</accession>
<dbReference type="Gene3D" id="2.30.110.10">
    <property type="entry name" value="Electron Transport, Fmn-binding Protein, Chain A"/>
    <property type="match status" value="1"/>
</dbReference>
<evidence type="ECO:0000313" key="7">
    <source>
        <dbReference type="Proteomes" id="UP000282211"/>
    </source>
</evidence>
<evidence type="ECO:0000256" key="4">
    <source>
        <dbReference type="ARBA" id="ARBA00023163"/>
    </source>
</evidence>
<dbReference type="PANTHER" id="PTHR30346">
    <property type="entry name" value="TRANSCRIPTIONAL DUAL REGULATOR HCAR-RELATED"/>
    <property type="match status" value="1"/>
</dbReference>